<organism evidence="11 12">
    <name type="scientific">Branchiostoma belcheri</name>
    <name type="common">Amphioxus</name>
    <dbReference type="NCBI Taxonomy" id="7741"/>
    <lineage>
        <taxon>Eukaryota</taxon>
        <taxon>Metazoa</taxon>
        <taxon>Chordata</taxon>
        <taxon>Cephalochordata</taxon>
        <taxon>Leptocardii</taxon>
        <taxon>Amphioxiformes</taxon>
        <taxon>Branchiostomatidae</taxon>
        <taxon>Branchiostoma</taxon>
    </lineage>
</organism>
<dbReference type="Proteomes" id="UP000515135">
    <property type="component" value="Unplaced"/>
</dbReference>
<feature type="chain" id="PRO_5028429755" evidence="9">
    <location>
        <begin position="35"/>
        <end position="212"/>
    </location>
</feature>
<evidence type="ECO:0000256" key="7">
    <source>
        <dbReference type="ARBA" id="ARBA00023180"/>
    </source>
</evidence>
<evidence type="ECO:0000256" key="4">
    <source>
        <dbReference type="ARBA" id="ARBA00022729"/>
    </source>
</evidence>
<evidence type="ECO:0000256" key="6">
    <source>
        <dbReference type="ARBA" id="ARBA00023157"/>
    </source>
</evidence>
<keyword evidence="3" id="KW-0053">Apoptosis</keyword>
<dbReference type="GO" id="GO:0006915">
    <property type="term" value="P:apoptotic process"/>
    <property type="evidence" value="ECO:0007669"/>
    <property type="project" value="UniProtKB-KW"/>
</dbReference>
<evidence type="ECO:0000256" key="2">
    <source>
        <dbReference type="ARBA" id="ARBA00022525"/>
    </source>
</evidence>
<comment type="caution">
    <text evidence="8">Lacks conserved residue(s) required for the propagation of feature annotation.</text>
</comment>
<feature type="domain" description="TNFR-Cys" evidence="10">
    <location>
        <begin position="75"/>
        <end position="122"/>
    </location>
</feature>
<feature type="disulfide bond" evidence="8">
    <location>
        <begin position="164"/>
        <end position="179"/>
    </location>
</feature>
<sequence>MASLVKFSRKIAFISPRRPLECLFLLGMVTVTLAATAQHPEYQTVGGWSCHMCPRGTFVSQDCTSDDPASTVCTNCSEGRFQPSEWTNERRCYTCDECDPGLDGSLGGEPLEECTIYQNAICRCPDEFYWSQPNRRCTAVTECPPGQGVTHTATIVADTECEPCRPQAFSATSSAEETCAPCLICEELQREVSPCNQTHDRVCQNISMPTGE</sequence>
<dbReference type="AlphaFoldDB" id="A0A6P5AVC9"/>
<dbReference type="SUPFAM" id="SSF57586">
    <property type="entry name" value="TNF receptor-like"/>
    <property type="match status" value="2"/>
</dbReference>
<dbReference type="OrthoDB" id="9990004at2759"/>
<dbReference type="Gene3D" id="2.10.50.10">
    <property type="entry name" value="Tumor Necrosis Factor Receptor, subunit A, domain 2"/>
    <property type="match status" value="3"/>
</dbReference>
<dbReference type="GeneID" id="109487495"/>
<dbReference type="PROSITE" id="PS00652">
    <property type="entry name" value="TNFR_NGFR_1"/>
    <property type="match status" value="1"/>
</dbReference>
<feature type="repeat" description="TNFR-Cys" evidence="8">
    <location>
        <begin position="75"/>
        <end position="122"/>
    </location>
</feature>
<feature type="disulfide bond" evidence="8">
    <location>
        <begin position="185"/>
        <end position="203"/>
    </location>
</feature>
<evidence type="ECO:0000256" key="5">
    <source>
        <dbReference type="ARBA" id="ARBA00022737"/>
    </source>
</evidence>
<keyword evidence="6 8" id="KW-1015">Disulfide bond</keyword>
<evidence type="ECO:0000313" key="12">
    <source>
        <dbReference type="RefSeq" id="XP_019647042.1"/>
    </source>
</evidence>
<dbReference type="KEGG" id="bbel:109487495"/>
<keyword evidence="5" id="KW-0677">Repeat</keyword>
<gene>
    <name evidence="12" type="primary">LOC109487495</name>
</gene>
<dbReference type="InterPro" id="IPR001368">
    <property type="entry name" value="TNFR/NGFR_Cys_rich_reg"/>
</dbReference>
<keyword evidence="11" id="KW-1185">Reference proteome</keyword>
<protein>
    <submittedName>
        <fullName evidence="12">Tumor necrosis factor receptor superfamily member 5-like</fullName>
    </submittedName>
</protein>
<evidence type="ECO:0000256" key="1">
    <source>
        <dbReference type="ARBA" id="ARBA00004613"/>
    </source>
</evidence>
<evidence type="ECO:0000313" key="11">
    <source>
        <dbReference type="Proteomes" id="UP000515135"/>
    </source>
</evidence>
<dbReference type="PANTHER" id="PTHR23097">
    <property type="entry name" value="TUMOR NECROSIS FACTOR RECEPTOR SUPERFAMILY MEMBER"/>
    <property type="match status" value="1"/>
</dbReference>
<evidence type="ECO:0000256" key="9">
    <source>
        <dbReference type="SAM" id="SignalP"/>
    </source>
</evidence>
<dbReference type="GO" id="GO:0005576">
    <property type="term" value="C:extracellular region"/>
    <property type="evidence" value="ECO:0007669"/>
    <property type="project" value="UniProtKB-SubCell"/>
</dbReference>
<evidence type="ECO:0000256" key="3">
    <source>
        <dbReference type="ARBA" id="ARBA00022703"/>
    </source>
</evidence>
<feature type="signal peptide" evidence="9">
    <location>
        <begin position="1"/>
        <end position="34"/>
    </location>
</feature>
<dbReference type="PROSITE" id="PS50050">
    <property type="entry name" value="TNFR_NGFR_2"/>
    <property type="match status" value="2"/>
</dbReference>
<comment type="subcellular location">
    <subcellularLocation>
        <location evidence="1">Secreted</location>
    </subcellularLocation>
</comment>
<name>A0A6P5AVC9_BRABE</name>
<keyword evidence="2" id="KW-0964">Secreted</keyword>
<dbReference type="InterPro" id="IPR052459">
    <property type="entry name" value="TNFRSF_decoy_receptor"/>
</dbReference>
<feature type="domain" description="TNFR-Cys" evidence="10">
    <location>
        <begin position="163"/>
        <end position="203"/>
    </location>
</feature>
<keyword evidence="7" id="KW-0325">Glycoprotein</keyword>
<accession>A0A6P5AVC9</accession>
<evidence type="ECO:0000256" key="8">
    <source>
        <dbReference type="PROSITE-ProRule" id="PRU00206"/>
    </source>
</evidence>
<dbReference type="SMART" id="SM00208">
    <property type="entry name" value="TNFR"/>
    <property type="match status" value="3"/>
</dbReference>
<dbReference type="RefSeq" id="XP_019647042.1">
    <property type="nucleotide sequence ID" value="XM_019791483.1"/>
</dbReference>
<evidence type="ECO:0000259" key="10">
    <source>
        <dbReference type="PROSITE" id="PS50050"/>
    </source>
</evidence>
<feature type="disulfide bond" evidence="8">
    <location>
        <begin position="182"/>
        <end position="195"/>
    </location>
</feature>
<proteinExistence type="predicted"/>
<dbReference type="Pfam" id="PF00020">
    <property type="entry name" value="TNFR_c6"/>
    <property type="match status" value="2"/>
</dbReference>
<reference evidence="12" key="1">
    <citation type="submission" date="2025-08" db="UniProtKB">
        <authorList>
            <consortium name="RefSeq"/>
        </authorList>
    </citation>
    <scope>IDENTIFICATION</scope>
    <source>
        <tissue evidence="12">Gonad</tissue>
    </source>
</reference>
<dbReference type="PANTHER" id="PTHR23097:SF181">
    <property type="entry name" value="CASPASE-8-LIKE"/>
    <property type="match status" value="1"/>
</dbReference>
<feature type="repeat" description="TNFR-Cys" evidence="8">
    <location>
        <begin position="163"/>
        <end position="203"/>
    </location>
</feature>
<keyword evidence="4 9" id="KW-0732">Signal</keyword>